<comment type="caution">
    <text evidence="8">The sequence shown here is derived from an EMBL/GenBank/DDBJ whole genome shotgun (WGS) entry which is preliminary data.</text>
</comment>
<evidence type="ECO:0000256" key="7">
    <source>
        <dbReference type="SAM" id="Phobius"/>
    </source>
</evidence>
<feature type="transmembrane region" description="Helical" evidence="7">
    <location>
        <begin position="45"/>
        <end position="67"/>
    </location>
</feature>
<dbReference type="InterPro" id="IPR052923">
    <property type="entry name" value="UPF0718"/>
</dbReference>
<feature type="transmembrane region" description="Helical" evidence="7">
    <location>
        <begin position="215"/>
        <end position="236"/>
    </location>
</feature>
<sequence length="338" mass="37391">MTISSSLKDIFLFGLFLFIVYLFFFGNNEIPQIIGVIFQDEWKTVFVVFLGILLEALPIIVIGAFMASVIQIFVSEDIIQRLIPKRPIPAMITALLASVIIPVCECAIIPVVRRLIQKGMPVHAGTILLIGAPILNFVVFGSTYYAFQHQPEILYGRFILCIFTAVIAGTVIYISFNKVNILKNNMEDLTLNRSLNQNRGSSKLKGVLHHTCQEFFAVGKVFMIGAFLASIAQVYVQQSTLIEPAKDPVNSTIMMMAFAFILSLCSEADAFVAASLGHVFHPGAILAFLVYGPILDLKNVFVMLSSFKSKFVLFYFFVVTITVLLLSLLAGHLINGGF</sequence>
<evidence type="ECO:0000313" key="9">
    <source>
        <dbReference type="Proteomes" id="UP001178888"/>
    </source>
</evidence>
<evidence type="ECO:0000256" key="1">
    <source>
        <dbReference type="ARBA" id="ARBA00004651"/>
    </source>
</evidence>
<comment type="similarity">
    <text evidence="2">Belongs to the UPF0718 family.</text>
</comment>
<dbReference type="GO" id="GO:0005886">
    <property type="term" value="C:plasma membrane"/>
    <property type="evidence" value="ECO:0007669"/>
    <property type="project" value="UniProtKB-SubCell"/>
</dbReference>
<dbReference type="AlphaFoldDB" id="A0AA90ZAS1"/>
<feature type="transmembrane region" description="Helical" evidence="7">
    <location>
        <begin position="88"/>
        <end position="112"/>
    </location>
</feature>
<dbReference type="PANTHER" id="PTHR34184:SF4">
    <property type="entry name" value="UPF0718 PROTEIN YCGR"/>
    <property type="match status" value="1"/>
</dbReference>
<evidence type="ECO:0000313" key="8">
    <source>
        <dbReference type="EMBL" id="MDQ6600926.1"/>
    </source>
</evidence>
<evidence type="ECO:0000256" key="3">
    <source>
        <dbReference type="ARBA" id="ARBA00022475"/>
    </source>
</evidence>
<accession>A0AA90ZAS1</accession>
<evidence type="ECO:0000256" key="5">
    <source>
        <dbReference type="ARBA" id="ARBA00022989"/>
    </source>
</evidence>
<name>A0AA90ZAS1_9BACI</name>
<feature type="transmembrane region" description="Helical" evidence="7">
    <location>
        <begin position="124"/>
        <end position="147"/>
    </location>
</feature>
<evidence type="ECO:0000256" key="4">
    <source>
        <dbReference type="ARBA" id="ARBA00022692"/>
    </source>
</evidence>
<evidence type="ECO:0000256" key="6">
    <source>
        <dbReference type="ARBA" id="ARBA00023136"/>
    </source>
</evidence>
<evidence type="ECO:0000256" key="2">
    <source>
        <dbReference type="ARBA" id="ARBA00006386"/>
    </source>
</evidence>
<keyword evidence="6 7" id="KW-0472">Membrane</keyword>
<feature type="transmembrane region" description="Helical" evidence="7">
    <location>
        <begin position="312"/>
        <end position="334"/>
    </location>
</feature>
<dbReference type="RefSeq" id="WP_308914551.1">
    <property type="nucleotide sequence ID" value="NZ_JAVGVR010000002.1"/>
</dbReference>
<keyword evidence="9" id="KW-1185">Reference proteome</keyword>
<gene>
    <name evidence="8" type="ORF">RCG21_32545</name>
</gene>
<keyword evidence="4 7" id="KW-0812">Transmembrane</keyword>
<keyword evidence="5 7" id="KW-1133">Transmembrane helix</keyword>
<feature type="transmembrane region" description="Helical" evidence="7">
    <location>
        <begin position="270"/>
        <end position="291"/>
    </location>
</feature>
<protein>
    <submittedName>
        <fullName evidence="8">Permease</fullName>
    </submittedName>
</protein>
<feature type="transmembrane region" description="Helical" evidence="7">
    <location>
        <begin position="154"/>
        <end position="176"/>
    </location>
</feature>
<comment type="subcellular location">
    <subcellularLocation>
        <location evidence="1">Cell membrane</location>
        <topology evidence="1">Multi-pass membrane protein</topology>
    </subcellularLocation>
</comment>
<keyword evidence="3" id="KW-1003">Cell membrane</keyword>
<feature type="transmembrane region" description="Helical" evidence="7">
    <location>
        <begin position="7"/>
        <end position="25"/>
    </location>
</feature>
<dbReference type="PANTHER" id="PTHR34184">
    <property type="entry name" value="UPF0718 PROTEIN YCGR"/>
    <property type="match status" value="1"/>
</dbReference>
<organism evidence="8 9">
    <name type="scientific">Bacillus salipaludis</name>
    <dbReference type="NCBI Taxonomy" id="2547811"/>
    <lineage>
        <taxon>Bacteria</taxon>
        <taxon>Bacillati</taxon>
        <taxon>Bacillota</taxon>
        <taxon>Bacilli</taxon>
        <taxon>Bacillales</taxon>
        <taxon>Bacillaceae</taxon>
        <taxon>Bacillus</taxon>
    </lineage>
</organism>
<dbReference type="Pfam" id="PF03773">
    <property type="entry name" value="ArsP_1"/>
    <property type="match status" value="1"/>
</dbReference>
<proteinExistence type="inferred from homology"/>
<reference evidence="8" key="1">
    <citation type="submission" date="2023-08" db="EMBL/GenBank/DDBJ databases">
        <title>Nitrogen cycling bacteria in agricultural field soils.</title>
        <authorList>
            <person name="Jang J."/>
        </authorList>
    </citation>
    <scope>NUCLEOTIDE SEQUENCE</scope>
    <source>
        <strain evidence="8">PS3-36</strain>
    </source>
</reference>
<dbReference type="EMBL" id="JAVGVR010000002">
    <property type="protein sequence ID" value="MDQ6600926.1"/>
    <property type="molecule type" value="Genomic_DNA"/>
</dbReference>
<dbReference type="Proteomes" id="UP001178888">
    <property type="component" value="Unassembled WGS sequence"/>
</dbReference>
<dbReference type="InterPro" id="IPR005524">
    <property type="entry name" value="DUF318"/>
</dbReference>